<dbReference type="PANTHER" id="PTHR43793">
    <property type="entry name" value="FAD SYNTHASE"/>
    <property type="match status" value="1"/>
</dbReference>
<dbReference type="NCBIfam" id="TIGR00125">
    <property type="entry name" value="cyt_tran_rel"/>
    <property type="match status" value="1"/>
</dbReference>
<dbReference type="EMBL" id="JBDPZC010000007">
    <property type="protein sequence ID" value="MEO3714182.1"/>
    <property type="molecule type" value="Genomic_DNA"/>
</dbReference>
<sequence length="151" mass="16360">MARLPRPLVFTNGVFDLLHVGHVACLERARRHGACLLVALNTDASAGRLGKPGRRPVLPLPQRARLVAALGCVSWVSWFDDSGPAALLQLLKPEVYVKGGDYHPERLPEAALVAAWGGRTEIEPYAAGHSTTALLRRIRGSASEGLREARR</sequence>
<evidence type="ECO:0000313" key="4">
    <source>
        <dbReference type="EMBL" id="MEO3714182.1"/>
    </source>
</evidence>
<accession>A0ABV0GGN0</accession>
<gene>
    <name evidence="4" type="ORF">ABDJ40_15560</name>
</gene>
<evidence type="ECO:0000313" key="5">
    <source>
        <dbReference type="Proteomes" id="UP001462640"/>
    </source>
</evidence>
<organism evidence="4 5">
    <name type="scientific">Roseateles flavus</name>
    <dbReference type="NCBI Taxonomy" id="3149041"/>
    <lineage>
        <taxon>Bacteria</taxon>
        <taxon>Pseudomonadati</taxon>
        <taxon>Pseudomonadota</taxon>
        <taxon>Betaproteobacteria</taxon>
        <taxon>Burkholderiales</taxon>
        <taxon>Sphaerotilaceae</taxon>
        <taxon>Roseateles</taxon>
    </lineage>
</organism>
<dbReference type="InterPro" id="IPR014729">
    <property type="entry name" value="Rossmann-like_a/b/a_fold"/>
</dbReference>
<keyword evidence="5" id="KW-1185">Reference proteome</keyword>
<keyword evidence="1" id="KW-0808">Transferase</keyword>
<dbReference type="PANTHER" id="PTHR43793:SF2">
    <property type="entry name" value="BIFUNCTIONAL PROTEIN HLDE"/>
    <property type="match status" value="1"/>
</dbReference>
<comment type="caution">
    <text evidence="4">The sequence shown here is derived from an EMBL/GenBank/DDBJ whole genome shotgun (WGS) entry which is preliminary data.</text>
</comment>
<reference evidence="4 5" key="1">
    <citation type="submission" date="2024-05" db="EMBL/GenBank/DDBJ databases">
        <title>Roseateles sp. 2.12 16S ribosomal RNA gene Genome sequencing and assembly.</title>
        <authorList>
            <person name="Woo H."/>
        </authorList>
    </citation>
    <scope>NUCLEOTIDE SEQUENCE [LARGE SCALE GENOMIC DNA]</scope>
    <source>
        <strain evidence="4 5">2.12</strain>
    </source>
</reference>
<dbReference type="GO" id="GO:0016779">
    <property type="term" value="F:nucleotidyltransferase activity"/>
    <property type="evidence" value="ECO:0007669"/>
    <property type="project" value="UniProtKB-KW"/>
</dbReference>
<evidence type="ECO:0000256" key="2">
    <source>
        <dbReference type="ARBA" id="ARBA00022695"/>
    </source>
</evidence>
<protein>
    <submittedName>
        <fullName evidence="4">Adenylyltransferase/cytidyltransferase family protein</fullName>
    </submittedName>
</protein>
<proteinExistence type="predicted"/>
<evidence type="ECO:0000259" key="3">
    <source>
        <dbReference type="Pfam" id="PF01467"/>
    </source>
</evidence>
<dbReference type="SUPFAM" id="SSF52374">
    <property type="entry name" value="Nucleotidylyl transferase"/>
    <property type="match status" value="1"/>
</dbReference>
<dbReference type="InterPro" id="IPR050385">
    <property type="entry name" value="Archaeal_FAD_synthase"/>
</dbReference>
<name>A0ABV0GGN0_9BURK</name>
<dbReference type="Gene3D" id="3.40.50.620">
    <property type="entry name" value="HUPs"/>
    <property type="match status" value="1"/>
</dbReference>
<dbReference type="Pfam" id="PF01467">
    <property type="entry name" value="CTP_transf_like"/>
    <property type="match status" value="1"/>
</dbReference>
<feature type="domain" description="Cytidyltransferase-like" evidence="3">
    <location>
        <begin position="10"/>
        <end position="104"/>
    </location>
</feature>
<dbReference type="Proteomes" id="UP001462640">
    <property type="component" value="Unassembled WGS sequence"/>
</dbReference>
<evidence type="ECO:0000256" key="1">
    <source>
        <dbReference type="ARBA" id="ARBA00022679"/>
    </source>
</evidence>
<keyword evidence="2 4" id="KW-0548">Nucleotidyltransferase</keyword>
<dbReference type="InterPro" id="IPR004821">
    <property type="entry name" value="Cyt_trans-like"/>
</dbReference>